<keyword evidence="7" id="KW-1185">Reference proteome</keyword>
<gene>
    <name evidence="6" type="ORF">SAMN04488118_10835</name>
</gene>
<evidence type="ECO:0000313" key="7">
    <source>
        <dbReference type="Proteomes" id="UP000198767"/>
    </source>
</evidence>
<dbReference type="SUPFAM" id="SSF46689">
    <property type="entry name" value="Homeodomain-like"/>
    <property type="match status" value="1"/>
</dbReference>
<dbReference type="OrthoDB" id="9779746at2"/>
<dbReference type="AlphaFoldDB" id="A0A1G5R3G7"/>
<protein>
    <submittedName>
        <fullName evidence="6">Transcriptional regulator, TetR family</fullName>
    </submittedName>
</protein>
<evidence type="ECO:0000256" key="4">
    <source>
        <dbReference type="PROSITE-ProRule" id="PRU00335"/>
    </source>
</evidence>
<keyword evidence="1" id="KW-0805">Transcription regulation</keyword>
<dbReference type="Pfam" id="PF00440">
    <property type="entry name" value="TetR_N"/>
    <property type="match status" value="1"/>
</dbReference>
<proteinExistence type="predicted"/>
<accession>A0A1G5R3G7</accession>
<reference evidence="6 7" key="1">
    <citation type="submission" date="2016-10" db="EMBL/GenBank/DDBJ databases">
        <authorList>
            <person name="de Groot N.N."/>
        </authorList>
    </citation>
    <scope>NUCLEOTIDE SEQUENCE [LARGE SCALE GENOMIC DNA]</scope>
    <source>
        <strain evidence="6 7">U95</strain>
    </source>
</reference>
<evidence type="ECO:0000256" key="3">
    <source>
        <dbReference type="ARBA" id="ARBA00023163"/>
    </source>
</evidence>
<dbReference type="PROSITE" id="PS50977">
    <property type="entry name" value="HTH_TETR_2"/>
    <property type="match status" value="1"/>
</dbReference>
<keyword evidence="2 4" id="KW-0238">DNA-binding</keyword>
<keyword evidence="3" id="KW-0804">Transcription</keyword>
<dbReference type="Gene3D" id="1.10.357.10">
    <property type="entry name" value="Tetracycline Repressor, domain 2"/>
    <property type="match status" value="1"/>
</dbReference>
<feature type="domain" description="HTH tetR-type" evidence="5">
    <location>
        <begin position="6"/>
        <end position="66"/>
    </location>
</feature>
<dbReference type="InterPro" id="IPR001647">
    <property type="entry name" value="HTH_TetR"/>
</dbReference>
<dbReference type="EMBL" id="FMWG01000008">
    <property type="protein sequence ID" value="SCZ68602.1"/>
    <property type="molecule type" value="Genomic_DNA"/>
</dbReference>
<dbReference type="InterPro" id="IPR009057">
    <property type="entry name" value="Homeodomain-like_sf"/>
</dbReference>
<evidence type="ECO:0000259" key="5">
    <source>
        <dbReference type="PROSITE" id="PS50977"/>
    </source>
</evidence>
<evidence type="ECO:0000313" key="6">
    <source>
        <dbReference type="EMBL" id="SCZ68602.1"/>
    </source>
</evidence>
<sequence length="195" mass="21411">MPRMTSFTSAQLSDRALEHFWANGFHASSMDDLVKATGVSRHGIYSSFGGKKALFLSCFDRYRQSVVTPAFEVVESPDATLQDVSDYFERQISLGESVGLPGPGCFVANSATEVAPGDPDVMAEVARHNDRLHKGFVSALQNSAPHIKPQRTRELADVMVIFTNGLWTKSRTVSDGDVLREAVQSFLTLLKDTLK</sequence>
<dbReference type="PANTHER" id="PTHR47506:SF10">
    <property type="entry name" value="TRANSCRIPTIONAL REGULATORY PROTEIN"/>
    <property type="match status" value="1"/>
</dbReference>
<dbReference type="Proteomes" id="UP000198767">
    <property type="component" value="Unassembled WGS sequence"/>
</dbReference>
<name>A0A1G5R3G7_9RHOB</name>
<dbReference type="SUPFAM" id="SSF48498">
    <property type="entry name" value="Tetracyclin repressor-like, C-terminal domain"/>
    <property type="match status" value="1"/>
</dbReference>
<dbReference type="InterPro" id="IPR036271">
    <property type="entry name" value="Tet_transcr_reg_TetR-rel_C_sf"/>
</dbReference>
<organism evidence="6 7">
    <name type="scientific">Epibacterium ulvae</name>
    <dbReference type="NCBI Taxonomy" id="1156985"/>
    <lineage>
        <taxon>Bacteria</taxon>
        <taxon>Pseudomonadati</taxon>
        <taxon>Pseudomonadota</taxon>
        <taxon>Alphaproteobacteria</taxon>
        <taxon>Rhodobacterales</taxon>
        <taxon>Roseobacteraceae</taxon>
        <taxon>Epibacterium</taxon>
    </lineage>
</organism>
<evidence type="ECO:0000256" key="2">
    <source>
        <dbReference type="ARBA" id="ARBA00023125"/>
    </source>
</evidence>
<dbReference type="Gene3D" id="1.10.10.60">
    <property type="entry name" value="Homeodomain-like"/>
    <property type="match status" value="1"/>
</dbReference>
<feature type="DNA-binding region" description="H-T-H motif" evidence="4">
    <location>
        <begin position="29"/>
        <end position="48"/>
    </location>
</feature>
<dbReference type="PANTHER" id="PTHR47506">
    <property type="entry name" value="TRANSCRIPTIONAL REGULATORY PROTEIN"/>
    <property type="match status" value="1"/>
</dbReference>
<evidence type="ECO:0000256" key="1">
    <source>
        <dbReference type="ARBA" id="ARBA00023015"/>
    </source>
</evidence>
<dbReference type="STRING" id="1156985.SAMN04488118_10835"/>
<dbReference type="GO" id="GO:0003677">
    <property type="term" value="F:DNA binding"/>
    <property type="evidence" value="ECO:0007669"/>
    <property type="project" value="UniProtKB-UniRule"/>
</dbReference>